<evidence type="ECO:0000313" key="1">
    <source>
        <dbReference type="EMBL" id="JAD46446.1"/>
    </source>
</evidence>
<proteinExistence type="predicted"/>
<dbReference type="EMBL" id="GBRH01251449">
    <property type="protein sequence ID" value="JAD46446.1"/>
    <property type="molecule type" value="Transcribed_RNA"/>
</dbReference>
<name>A0A0A9A5S3_ARUDO</name>
<reference evidence="1" key="2">
    <citation type="journal article" date="2015" name="Data Brief">
        <title>Shoot transcriptome of the giant reed, Arundo donax.</title>
        <authorList>
            <person name="Barrero R.A."/>
            <person name="Guerrero F.D."/>
            <person name="Moolhuijzen P."/>
            <person name="Goolsby J.A."/>
            <person name="Tidwell J."/>
            <person name="Bellgard S.E."/>
            <person name="Bellgard M.I."/>
        </authorList>
    </citation>
    <scope>NUCLEOTIDE SEQUENCE</scope>
    <source>
        <tissue evidence="1">Shoot tissue taken approximately 20 cm above the soil surface</tissue>
    </source>
</reference>
<organism evidence="1">
    <name type="scientific">Arundo donax</name>
    <name type="common">Giant reed</name>
    <name type="synonym">Donax arundinaceus</name>
    <dbReference type="NCBI Taxonomy" id="35708"/>
    <lineage>
        <taxon>Eukaryota</taxon>
        <taxon>Viridiplantae</taxon>
        <taxon>Streptophyta</taxon>
        <taxon>Embryophyta</taxon>
        <taxon>Tracheophyta</taxon>
        <taxon>Spermatophyta</taxon>
        <taxon>Magnoliopsida</taxon>
        <taxon>Liliopsida</taxon>
        <taxon>Poales</taxon>
        <taxon>Poaceae</taxon>
        <taxon>PACMAD clade</taxon>
        <taxon>Arundinoideae</taxon>
        <taxon>Arundineae</taxon>
        <taxon>Arundo</taxon>
    </lineage>
</organism>
<sequence>MPCTREPGAEPK</sequence>
<reference evidence="1" key="1">
    <citation type="submission" date="2014-09" db="EMBL/GenBank/DDBJ databases">
        <authorList>
            <person name="Magalhaes I.L.F."/>
            <person name="Oliveira U."/>
            <person name="Santos F.R."/>
            <person name="Vidigal T.H.D.A."/>
            <person name="Brescovit A.D."/>
            <person name="Santos A.J."/>
        </authorList>
    </citation>
    <scope>NUCLEOTIDE SEQUENCE</scope>
    <source>
        <tissue evidence="1">Shoot tissue taken approximately 20 cm above the soil surface</tissue>
    </source>
</reference>
<accession>A0A0A9A5S3</accession>
<protein>
    <submittedName>
        <fullName evidence="1">Uncharacterized protein</fullName>
    </submittedName>
</protein>